<comment type="caution">
    <text evidence="1">The sequence shown here is derived from an EMBL/GenBank/DDBJ whole genome shotgun (WGS) entry which is preliminary data.</text>
</comment>
<reference evidence="1 2" key="1">
    <citation type="submission" date="2021-06" db="EMBL/GenBank/DDBJ databases">
        <title>Caerostris extrusa draft genome.</title>
        <authorList>
            <person name="Kono N."/>
            <person name="Arakawa K."/>
        </authorList>
    </citation>
    <scope>NUCLEOTIDE SEQUENCE [LARGE SCALE GENOMIC DNA]</scope>
</reference>
<gene>
    <name evidence="1" type="ORF">CEXT_622611</name>
</gene>
<dbReference type="EMBL" id="BPLR01002660">
    <property type="protein sequence ID" value="GIX76350.1"/>
    <property type="molecule type" value="Genomic_DNA"/>
</dbReference>
<name>A0AAV4MWK8_CAEEX</name>
<proteinExistence type="predicted"/>
<dbReference type="Proteomes" id="UP001054945">
    <property type="component" value="Unassembled WGS sequence"/>
</dbReference>
<dbReference type="AlphaFoldDB" id="A0AAV4MWK8"/>
<evidence type="ECO:0000313" key="2">
    <source>
        <dbReference type="Proteomes" id="UP001054945"/>
    </source>
</evidence>
<sequence>MFRKATYSSDQRQLKPVPHCKVQTGRVRRQKRPRKFWKSRNYQKLLTSSAIKYPRPFLEMAASSEGFATSLLLLEILWMDFLDYKLIILISDTSRTFCSSCLLSLVLSFLNSSLILRDLQPPSFFLKSYGWTFWTTNLSCSSLIQAELSVRLVCRVSYRVFLILKIQCVSEGSYAA</sequence>
<protein>
    <submittedName>
        <fullName evidence="1">Uncharacterized protein</fullName>
    </submittedName>
</protein>
<organism evidence="1 2">
    <name type="scientific">Caerostris extrusa</name>
    <name type="common">Bark spider</name>
    <name type="synonym">Caerostris bankana</name>
    <dbReference type="NCBI Taxonomy" id="172846"/>
    <lineage>
        <taxon>Eukaryota</taxon>
        <taxon>Metazoa</taxon>
        <taxon>Ecdysozoa</taxon>
        <taxon>Arthropoda</taxon>
        <taxon>Chelicerata</taxon>
        <taxon>Arachnida</taxon>
        <taxon>Araneae</taxon>
        <taxon>Araneomorphae</taxon>
        <taxon>Entelegynae</taxon>
        <taxon>Araneoidea</taxon>
        <taxon>Araneidae</taxon>
        <taxon>Caerostris</taxon>
    </lineage>
</organism>
<keyword evidence="2" id="KW-1185">Reference proteome</keyword>
<accession>A0AAV4MWK8</accession>
<evidence type="ECO:0000313" key="1">
    <source>
        <dbReference type="EMBL" id="GIX76350.1"/>
    </source>
</evidence>